<keyword evidence="2" id="KW-0496">Mitochondrion</keyword>
<evidence type="ECO:0000256" key="1">
    <source>
        <dbReference type="SAM" id="Phobius"/>
    </source>
</evidence>
<dbReference type="EMBL" id="LC009438">
    <property type="protein sequence ID" value="BAR94715.1"/>
    <property type="molecule type" value="Genomic_DNA"/>
</dbReference>
<protein>
    <submittedName>
        <fullName evidence="2">Orf2 protein</fullName>
    </submittedName>
</protein>
<feature type="transmembrane region" description="Helical" evidence="1">
    <location>
        <begin position="6"/>
        <end position="32"/>
    </location>
</feature>
<proteinExistence type="predicted"/>
<keyword evidence="1" id="KW-1133">Transmembrane helix</keyword>
<reference evidence="2" key="1">
    <citation type="journal article" date="2015" name="PLoS ONE">
        <title>The Mitochondrial Genomes of a Myxozoan Genus Kudoa Are Extremely Divergent in Metazoa.</title>
        <authorList>
            <person name="Takeuchi F."/>
            <person name="Sekizuka T."/>
            <person name="Ogasawara Y."/>
            <person name="Yokoyama H."/>
            <person name="Kamikawa R."/>
            <person name="Inagaki Y."/>
            <person name="Nozaki T."/>
            <person name="Sugita-Konishi Y."/>
            <person name="Ohnishi T."/>
            <person name="Kuroda M."/>
        </authorList>
    </citation>
    <scope>NUCLEOTIDE SEQUENCE</scope>
    <source>
        <strain evidence="2">KI-001</strain>
    </source>
</reference>
<sequence length="100" mass="11355">MISWFYFLFFLLILHFFFSVRVLWWTCSLSGWIKPSRIEGSSWGSYGNHDGVLSPLLTCGTLIRIDVILILMEVSSSSASPIHCLLLSLCFILFSTMKVG</sequence>
<feature type="transmembrane region" description="Helical" evidence="1">
    <location>
        <begin position="78"/>
        <end position="97"/>
    </location>
</feature>
<keyword evidence="1" id="KW-0812">Transmembrane</keyword>
<keyword evidence="1" id="KW-0472">Membrane</keyword>
<dbReference type="AlphaFoldDB" id="A0A0H5B189"/>
<evidence type="ECO:0000313" key="2">
    <source>
        <dbReference type="EMBL" id="BAR94715.1"/>
    </source>
</evidence>
<organism evidence="2">
    <name type="scientific">Kudoa iwatai</name>
    <dbReference type="NCBI Taxonomy" id="269814"/>
    <lineage>
        <taxon>Eukaryota</taxon>
        <taxon>Metazoa</taxon>
        <taxon>Cnidaria</taxon>
        <taxon>Myxozoa</taxon>
        <taxon>Myxosporea</taxon>
        <taxon>Multivalvulida</taxon>
        <taxon>Kudoidae</taxon>
        <taxon>Kudoa</taxon>
    </lineage>
</organism>
<name>A0A0H5B189_9CNID</name>
<accession>A0A0H5B189</accession>
<geneLocation type="mitochondrion" evidence="2"/>